<dbReference type="Proteomes" id="UP000243488">
    <property type="component" value="Chromosome"/>
</dbReference>
<keyword evidence="1" id="KW-0812">Transmembrane</keyword>
<dbReference type="EMBL" id="CP020100">
    <property type="protein sequence ID" value="AQZ94764.1"/>
    <property type="molecule type" value="Genomic_DNA"/>
</dbReference>
<dbReference type="InterPro" id="IPR032092">
    <property type="entry name" value="PilW"/>
</dbReference>
<sequence>MNNYFNHAERGLSMIELLIALAISSLLILGITQIYVDNKGNYLFQQGQSDNVENARYTLLILEEELQRVGYRNRPDDSFENTFRAATAGTCTFAAGEVINFHAASQRLCIRYQPNVPGVASCDGTELDAADEPYTNPAEPAIVRLQVVDGALLCNGVAIVDNLVDFKLEFGVSGGESREAARYTLAPAAGETIRSVRYSALLKSRAQNLADSNASPAYQRWQATWYDNGRATAPDRALYLIAESTVNLRNLTR</sequence>
<name>A0A1V0B4P9_9GAMM</name>
<dbReference type="KEGG" id="ppha:BVH74_08390"/>
<dbReference type="Pfam" id="PF16074">
    <property type="entry name" value="PilW"/>
    <property type="match status" value="1"/>
</dbReference>
<dbReference type="NCBIfam" id="TIGR02532">
    <property type="entry name" value="IV_pilin_GFxxxE"/>
    <property type="match status" value="1"/>
</dbReference>
<proteinExistence type="predicted"/>
<dbReference type="RefSeq" id="WP_080049617.1">
    <property type="nucleotide sequence ID" value="NZ_CP020100.1"/>
</dbReference>
<dbReference type="AlphaFoldDB" id="A0A1V0B4P9"/>
<protein>
    <recommendedName>
        <fullName evidence="4">Pilus assembly protein PilW</fullName>
    </recommendedName>
</protein>
<dbReference type="GO" id="GO:0043683">
    <property type="term" value="P:type IV pilus assembly"/>
    <property type="evidence" value="ECO:0007669"/>
    <property type="project" value="InterPro"/>
</dbReference>
<reference evidence="2 3" key="1">
    <citation type="submission" date="2017-03" db="EMBL/GenBank/DDBJ databases">
        <title>Complete genome sequence of the novel DNRA strain Pseudomonas sp. S-6-2 isolated from Chinese polluted river sediment. Journal of Biotechnology.</title>
        <authorList>
            <person name="Li J."/>
            <person name="Xiang F."/>
            <person name="Wang L."/>
            <person name="Xi L."/>
            <person name="Liu J."/>
        </authorList>
    </citation>
    <scope>NUCLEOTIDE SEQUENCE [LARGE SCALE GENOMIC DNA]</scope>
    <source>
        <strain evidence="2 3">S-6-2</strain>
    </source>
</reference>
<dbReference type="STRING" id="1931241.BVH74_08390"/>
<evidence type="ECO:0008006" key="4">
    <source>
        <dbReference type="Google" id="ProtNLM"/>
    </source>
</evidence>
<evidence type="ECO:0000313" key="2">
    <source>
        <dbReference type="EMBL" id="AQZ94764.1"/>
    </source>
</evidence>
<evidence type="ECO:0000256" key="1">
    <source>
        <dbReference type="SAM" id="Phobius"/>
    </source>
</evidence>
<keyword evidence="1" id="KW-0472">Membrane</keyword>
<accession>A0A1V0B4P9</accession>
<evidence type="ECO:0000313" key="3">
    <source>
        <dbReference type="Proteomes" id="UP000243488"/>
    </source>
</evidence>
<keyword evidence="1" id="KW-1133">Transmembrane helix</keyword>
<gene>
    <name evidence="2" type="ORF">BVH74_08390</name>
</gene>
<dbReference type="InterPro" id="IPR012902">
    <property type="entry name" value="N_methyl_site"/>
</dbReference>
<feature type="transmembrane region" description="Helical" evidence="1">
    <location>
        <begin position="12"/>
        <end position="36"/>
    </location>
</feature>
<dbReference type="Pfam" id="PF07963">
    <property type="entry name" value="N_methyl"/>
    <property type="match status" value="1"/>
</dbReference>
<organism evidence="2 3">
    <name type="scientific">Halopseudomonas phragmitis</name>
    <dbReference type="NCBI Taxonomy" id="1931241"/>
    <lineage>
        <taxon>Bacteria</taxon>
        <taxon>Pseudomonadati</taxon>
        <taxon>Pseudomonadota</taxon>
        <taxon>Gammaproteobacteria</taxon>
        <taxon>Pseudomonadales</taxon>
        <taxon>Pseudomonadaceae</taxon>
        <taxon>Halopseudomonas</taxon>
    </lineage>
</organism>
<keyword evidence="3" id="KW-1185">Reference proteome</keyword>